<feature type="transmembrane region" description="Helical" evidence="7">
    <location>
        <begin position="34"/>
        <end position="57"/>
    </location>
</feature>
<dbReference type="InterPro" id="IPR025846">
    <property type="entry name" value="TBL_N"/>
</dbReference>
<dbReference type="Pfam" id="PF14416">
    <property type="entry name" value="PMR5N"/>
    <property type="match status" value="1"/>
</dbReference>
<evidence type="ECO:0000256" key="5">
    <source>
        <dbReference type="ARBA" id="ARBA00022989"/>
    </source>
</evidence>
<keyword evidence="11" id="KW-1185">Reference proteome</keyword>
<evidence type="ECO:0000313" key="10">
    <source>
        <dbReference type="EMBL" id="MCL7052048.1"/>
    </source>
</evidence>
<evidence type="ECO:0000256" key="4">
    <source>
        <dbReference type="ARBA" id="ARBA00022968"/>
    </source>
</evidence>
<evidence type="ECO:0000256" key="1">
    <source>
        <dbReference type="ARBA" id="ARBA00004167"/>
    </source>
</evidence>
<dbReference type="PANTHER" id="PTHR32285:SF48">
    <property type="entry name" value="PROTEIN TRICHOME BIREFRINGENCE-LIKE 19"/>
    <property type="match status" value="1"/>
</dbReference>
<feature type="domain" description="Trichome birefringence-like N-terminal" evidence="9">
    <location>
        <begin position="121"/>
        <end position="173"/>
    </location>
</feature>
<proteinExistence type="inferred from homology"/>
<evidence type="ECO:0000256" key="2">
    <source>
        <dbReference type="ARBA" id="ARBA00007727"/>
    </source>
</evidence>
<keyword evidence="6 7" id="KW-0472">Membrane</keyword>
<keyword evidence="3 7" id="KW-0812">Transmembrane</keyword>
<comment type="caution">
    <text evidence="10">The sequence shown here is derived from an EMBL/GenBank/DDBJ whole genome shotgun (WGS) entry which is preliminary data.</text>
</comment>
<evidence type="ECO:0008006" key="12">
    <source>
        <dbReference type="Google" id="ProtNLM"/>
    </source>
</evidence>
<dbReference type="GO" id="GO:0005794">
    <property type="term" value="C:Golgi apparatus"/>
    <property type="evidence" value="ECO:0007669"/>
    <property type="project" value="TreeGrafter"/>
</dbReference>
<evidence type="ECO:0000259" key="9">
    <source>
        <dbReference type="Pfam" id="PF14416"/>
    </source>
</evidence>
<evidence type="ECO:0000259" key="8">
    <source>
        <dbReference type="Pfam" id="PF13839"/>
    </source>
</evidence>
<protein>
    <recommendedName>
        <fullName evidence="12">Trichome birefringence-like N-terminal domain-containing protein</fullName>
    </recommendedName>
</protein>
<reference evidence="10" key="1">
    <citation type="submission" date="2022-03" db="EMBL/GenBank/DDBJ databases">
        <title>A functionally conserved STORR gene fusion in Papaver species that diverged 16.8 million years ago.</title>
        <authorList>
            <person name="Catania T."/>
        </authorList>
    </citation>
    <scope>NUCLEOTIDE SEQUENCE</scope>
    <source>
        <strain evidence="10">S-191538</strain>
    </source>
</reference>
<comment type="similarity">
    <text evidence="2">Belongs to the PC-esterase family. TBL subfamily.</text>
</comment>
<feature type="domain" description="Trichome birefringence-like C-terminal" evidence="8">
    <location>
        <begin position="175"/>
        <end position="462"/>
    </location>
</feature>
<accession>A0AA42B5E3</accession>
<dbReference type="GO" id="GO:0016020">
    <property type="term" value="C:membrane"/>
    <property type="evidence" value="ECO:0007669"/>
    <property type="project" value="UniProtKB-SubCell"/>
</dbReference>
<evidence type="ECO:0000256" key="3">
    <source>
        <dbReference type="ARBA" id="ARBA00022692"/>
    </source>
</evidence>
<dbReference type="Proteomes" id="UP001177140">
    <property type="component" value="Unassembled WGS sequence"/>
</dbReference>
<dbReference type="AlphaFoldDB" id="A0AA42B5E3"/>
<organism evidence="10 11">
    <name type="scientific">Papaver nudicaule</name>
    <name type="common">Iceland poppy</name>
    <dbReference type="NCBI Taxonomy" id="74823"/>
    <lineage>
        <taxon>Eukaryota</taxon>
        <taxon>Viridiplantae</taxon>
        <taxon>Streptophyta</taxon>
        <taxon>Embryophyta</taxon>
        <taxon>Tracheophyta</taxon>
        <taxon>Spermatophyta</taxon>
        <taxon>Magnoliopsida</taxon>
        <taxon>Ranunculales</taxon>
        <taxon>Papaveraceae</taxon>
        <taxon>Papaveroideae</taxon>
        <taxon>Papaver</taxon>
    </lineage>
</organism>
<dbReference type="EMBL" id="JAJJMA010345545">
    <property type="protein sequence ID" value="MCL7052048.1"/>
    <property type="molecule type" value="Genomic_DNA"/>
</dbReference>
<keyword evidence="4" id="KW-0735">Signal-anchor</keyword>
<evidence type="ECO:0000313" key="11">
    <source>
        <dbReference type="Proteomes" id="UP001177140"/>
    </source>
</evidence>
<dbReference type="Pfam" id="PF13839">
    <property type="entry name" value="PC-Esterase"/>
    <property type="match status" value="1"/>
</dbReference>
<evidence type="ECO:0000256" key="6">
    <source>
        <dbReference type="ARBA" id="ARBA00023136"/>
    </source>
</evidence>
<keyword evidence="5 7" id="KW-1133">Transmembrane helix</keyword>
<gene>
    <name evidence="10" type="ORF">MKW94_015625</name>
</gene>
<dbReference type="InterPro" id="IPR026057">
    <property type="entry name" value="TBL_C"/>
</dbReference>
<dbReference type="InterPro" id="IPR029962">
    <property type="entry name" value="TBL"/>
</dbReference>
<name>A0AA42B5E3_PAPNU</name>
<sequence length="468" mass="53850">MKQHYASSLDDQVLPMINNKNRHDHQQKSIPKFAILRGAVTVLTILSLIPLLCYPLLSYPSDPSSPLPFSSFSLPSFPNLINSSSSSANFLTTSASSPTSSNEDDDAVVGQNSVSLESNDKCDLFAGQWVWDPENAPYYTNTTCTAIHEHQNCMKYGKPNMDFTKWRWRPNECVLPLFNPEKFLEIVRGKSLGFVGDSIARNQMQSLICLLSKVNYPVEVSDASKVQTKSWFYSNYNFTLSIFWSPYLVKIKETANYSGRFDLYLDEADPEWISHIHYYDYLVISAGQWFFRPLMFYENNIDLVGCLYCKDDINCTHFGVTYGYRRAFETAFKTINSLEDFNGITFLRTITPSHFENGLWNKGGNCIRTRPFMSNETSLDGENLDMYTTQVEEFKVAEREAKEKNNGLKKFRLLDTSKSMWLRPDGHPNTHWHGPEETTKHNDCIHWCLPGPIDIWNDFLLEILKRES</sequence>
<dbReference type="GO" id="GO:0016413">
    <property type="term" value="F:O-acetyltransferase activity"/>
    <property type="evidence" value="ECO:0007669"/>
    <property type="project" value="InterPro"/>
</dbReference>
<dbReference type="PANTHER" id="PTHR32285">
    <property type="entry name" value="PROTEIN TRICHOME BIREFRINGENCE-LIKE 9-RELATED"/>
    <property type="match status" value="1"/>
</dbReference>
<comment type="subcellular location">
    <subcellularLocation>
        <location evidence="1">Membrane</location>
        <topology evidence="1">Single-pass membrane protein</topology>
    </subcellularLocation>
</comment>
<evidence type="ECO:0000256" key="7">
    <source>
        <dbReference type="SAM" id="Phobius"/>
    </source>
</evidence>